<accession>A0ABQ3U1W3</accession>
<name>A0ABQ3U1W3_STRHY</name>
<protein>
    <submittedName>
        <fullName evidence="1">Uncharacterized protein</fullName>
    </submittedName>
</protein>
<comment type="caution">
    <text evidence="1">The sequence shown here is derived from an EMBL/GenBank/DDBJ whole genome shotgun (WGS) entry which is preliminary data.</text>
</comment>
<gene>
    <name evidence="1" type="ORF">TPA0910_40220</name>
</gene>
<organism evidence="1 2">
    <name type="scientific">Streptomyces hygroscopicus</name>
    <dbReference type="NCBI Taxonomy" id="1912"/>
    <lineage>
        <taxon>Bacteria</taxon>
        <taxon>Bacillati</taxon>
        <taxon>Actinomycetota</taxon>
        <taxon>Actinomycetes</taxon>
        <taxon>Kitasatosporales</taxon>
        <taxon>Streptomycetaceae</taxon>
        <taxon>Streptomyces</taxon>
        <taxon>Streptomyces violaceusniger group</taxon>
    </lineage>
</organism>
<keyword evidence="2" id="KW-1185">Reference proteome</keyword>
<dbReference type="EMBL" id="BNEK01000003">
    <property type="protein sequence ID" value="GHJ29589.1"/>
    <property type="molecule type" value="Genomic_DNA"/>
</dbReference>
<dbReference type="Proteomes" id="UP001054854">
    <property type="component" value="Unassembled WGS sequence"/>
</dbReference>
<proteinExistence type="predicted"/>
<sequence>MARICRCPSAAIMLTGWVSLSPSGLVTRLCFRRCGSVQAHASGVAVVHDAIHEPPLLQAAQYPAEVARRKQGRLRGGSCGRAGVVVDEPHDADLDRRARLEGGVRRGPELPPHGEDQVGQLVETGGFDVAHAARMLSYRSIAIK</sequence>
<evidence type="ECO:0000313" key="2">
    <source>
        <dbReference type="Proteomes" id="UP001054854"/>
    </source>
</evidence>
<reference evidence="1" key="1">
    <citation type="submission" date="2024-05" db="EMBL/GenBank/DDBJ databases">
        <title>Whole genome shotgun sequence of Streptomyces hygroscopicus NBRC 113678.</title>
        <authorList>
            <person name="Komaki H."/>
            <person name="Tamura T."/>
        </authorList>
    </citation>
    <scope>NUCLEOTIDE SEQUENCE</scope>
    <source>
        <strain evidence="1">N11-34</strain>
    </source>
</reference>
<evidence type="ECO:0000313" key="1">
    <source>
        <dbReference type="EMBL" id="GHJ29589.1"/>
    </source>
</evidence>